<dbReference type="InterPro" id="IPR027444">
    <property type="entry name" value="H-NS_C_dom"/>
</dbReference>
<dbReference type="Proteomes" id="UP001336250">
    <property type="component" value="Unassembled WGS sequence"/>
</dbReference>
<dbReference type="GO" id="GO:0032993">
    <property type="term" value="C:protein-DNA complex"/>
    <property type="evidence" value="ECO:0007669"/>
    <property type="project" value="TreeGrafter"/>
</dbReference>
<keyword evidence="3" id="KW-0963">Cytoplasm</keyword>
<dbReference type="AlphaFoldDB" id="A0AAW9QB72"/>
<evidence type="ECO:0000313" key="6">
    <source>
        <dbReference type="EMBL" id="MEF7612634.1"/>
    </source>
</evidence>
<keyword evidence="4" id="KW-0238">DNA-binding</keyword>
<evidence type="ECO:0000256" key="3">
    <source>
        <dbReference type="ARBA" id="ARBA00022490"/>
    </source>
</evidence>
<dbReference type="SMART" id="SM00528">
    <property type="entry name" value="HNS"/>
    <property type="match status" value="1"/>
</dbReference>
<name>A0AAW9QB72_9BURK</name>
<evidence type="ECO:0000256" key="4">
    <source>
        <dbReference type="ARBA" id="ARBA00023125"/>
    </source>
</evidence>
<comment type="similarity">
    <text evidence="2">Belongs to the histone-like protein H-NS family.</text>
</comment>
<dbReference type="GO" id="GO:0000976">
    <property type="term" value="F:transcription cis-regulatory region binding"/>
    <property type="evidence" value="ECO:0007669"/>
    <property type="project" value="TreeGrafter"/>
</dbReference>
<reference evidence="6 7" key="1">
    <citation type="submission" date="2024-02" db="EMBL/GenBank/DDBJ databases">
        <title>Genome sequence of Aquincola sp. MAHUQ-54.</title>
        <authorList>
            <person name="Huq M.A."/>
        </authorList>
    </citation>
    <scope>NUCLEOTIDE SEQUENCE [LARGE SCALE GENOMIC DNA]</scope>
    <source>
        <strain evidence="6 7">MAHUQ-54</strain>
    </source>
</reference>
<dbReference type="GO" id="GO:0003680">
    <property type="term" value="F:minor groove of adenine-thymine-rich DNA binding"/>
    <property type="evidence" value="ECO:0007669"/>
    <property type="project" value="TreeGrafter"/>
</dbReference>
<feature type="domain" description="DNA-binding protein H-NS-like C-terminal" evidence="5">
    <location>
        <begin position="64"/>
        <end position="109"/>
    </location>
</feature>
<proteinExistence type="inferred from homology"/>
<dbReference type="InterPro" id="IPR037150">
    <property type="entry name" value="H-NS_C_dom_sf"/>
</dbReference>
<dbReference type="SUPFAM" id="SSF81273">
    <property type="entry name" value="H-NS histone-like proteins"/>
    <property type="match status" value="1"/>
</dbReference>
<dbReference type="PANTHER" id="PTHR38097:SF2">
    <property type="entry name" value="DNA-BINDING PROTEIN STPA"/>
    <property type="match status" value="1"/>
</dbReference>
<dbReference type="GO" id="GO:0003681">
    <property type="term" value="F:bent DNA binding"/>
    <property type="evidence" value="ECO:0007669"/>
    <property type="project" value="TreeGrafter"/>
</dbReference>
<dbReference type="GO" id="GO:0009295">
    <property type="term" value="C:nucleoid"/>
    <property type="evidence" value="ECO:0007669"/>
    <property type="project" value="UniProtKB-SubCell"/>
</dbReference>
<organism evidence="6 7">
    <name type="scientific">Aquincola agrisoli</name>
    <dbReference type="NCBI Taxonomy" id="3119538"/>
    <lineage>
        <taxon>Bacteria</taxon>
        <taxon>Pseudomonadati</taxon>
        <taxon>Pseudomonadota</taxon>
        <taxon>Betaproteobacteria</taxon>
        <taxon>Burkholderiales</taxon>
        <taxon>Sphaerotilaceae</taxon>
        <taxon>Aquincola</taxon>
    </lineage>
</organism>
<dbReference type="Gene3D" id="4.10.430.10">
    <property type="entry name" value="Histone-like protein H-NS, C-terminal domain"/>
    <property type="match status" value="1"/>
</dbReference>
<protein>
    <submittedName>
        <fullName evidence="6">H-NS histone family protein</fullName>
    </submittedName>
</protein>
<sequence>MSKTFVQLQKEIASLKVQAEAARKKEVAGVVSRIKRAIKAYGLVAADLGFVQGDVAQGRQPERRGGAVTKGAKVKYRDEAGHTWSGMGPKPGWLKAALADGRSLADFIA</sequence>
<evidence type="ECO:0000313" key="7">
    <source>
        <dbReference type="Proteomes" id="UP001336250"/>
    </source>
</evidence>
<evidence type="ECO:0000256" key="2">
    <source>
        <dbReference type="ARBA" id="ARBA00010610"/>
    </source>
</evidence>
<dbReference type="PANTHER" id="PTHR38097">
    <property type="match status" value="1"/>
</dbReference>
<dbReference type="RefSeq" id="WP_332287528.1">
    <property type="nucleotide sequence ID" value="NZ_JAZIBG010000008.1"/>
</dbReference>
<accession>A0AAW9QB72</accession>
<comment type="caution">
    <text evidence="6">The sequence shown here is derived from an EMBL/GenBank/DDBJ whole genome shotgun (WGS) entry which is preliminary data.</text>
</comment>
<gene>
    <name evidence="6" type="ORF">V4F39_01845</name>
</gene>
<evidence type="ECO:0000256" key="1">
    <source>
        <dbReference type="ARBA" id="ARBA00004453"/>
    </source>
</evidence>
<dbReference type="GO" id="GO:0001217">
    <property type="term" value="F:DNA-binding transcription repressor activity"/>
    <property type="evidence" value="ECO:0007669"/>
    <property type="project" value="TreeGrafter"/>
</dbReference>
<comment type="subcellular location">
    <subcellularLocation>
        <location evidence="1">Cytoplasm</location>
        <location evidence="1">Nucleoid</location>
    </subcellularLocation>
</comment>
<dbReference type="EMBL" id="JAZIBG010000008">
    <property type="protein sequence ID" value="MEF7612634.1"/>
    <property type="molecule type" value="Genomic_DNA"/>
</dbReference>
<evidence type="ECO:0000259" key="5">
    <source>
        <dbReference type="SMART" id="SM00528"/>
    </source>
</evidence>
<keyword evidence="7" id="KW-1185">Reference proteome</keyword>
<dbReference type="Pfam" id="PF00816">
    <property type="entry name" value="Histone_HNS"/>
    <property type="match status" value="1"/>
</dbReference>
<dbReference type="GO" id="GO:0005829">
    <property type="term" value="C:cytosol"/>
    <property type="evidence" value="ECO:0007669"/>
    <property type="project" value="TreeGrafter"/>
</dbReference>